<evidence type="ECO:0000313" key="4">
    <source>
        <dbReference type="EMBL" id="CAF1677608.1"/>
    </source>
</evidence>
<proteinExistence type="predicted"/>
<gene>
    <name evidence="4" type="ORF">JXQ802_LOCUS58627</name>
    <name evidence="3" type="ORF">PYM288_LOCUS41996</name>
</gene>
<dbReference type="AlphaFoldDB" id="A0A815XVW6"/>
<dbReference type="EMBL" id="CAJNOH010015277">
    <property type="protein sequence ID" value="CAF1562385.1"/>
    <property type="molecule type" value="Genomic_DNA"/>
</dbReference>
<evidence type="ECO:0000256" key="1">
    <source>
        <dbReference type="SAM" id="MobiDB-lite"/>
    </source>
</evidence>
<evidence type="ECO:0000256" key="2">
    <source>
        <dbReference type="SAM" id="Phobius"/>
    </source>
</evidence>
<name>A0A815XVW6_9BILA</name>
<organism evidence="3 5">
    <name type="scientific">Rotaria sordida</name>
    <dbReference type="NCBI Taxonomy" id="392033"/>
    <lineage>
        <taxon>Eukaryota</taxon>
        <taxon>Metazoa</taxon>
        <taxon>Spiralia</taxon>
        <taxon>Gnathifera</taxon>
        <taxon>Rotifera</taxon>
        <taxon>Eurotatoria</taxon>
        <taxon>Bdelloidea</taxon>
        <taxon>Philodinida</taxon>
        <taxon>Philodinidae</taxon>
        <taxon>Rotaria</taxon>
    </lineage>
</organism>
<accession>A0A815XVW6</accession>
<feature type="region of interest" description="Disordered" evidence="1">
    <location>
        <begin position="114"/>
        <end position="140"/>
    </location>
</feature>
<evidence type="ECO:0000313" key="6">
    <source>
        <dbReference type="Proteomes" id="UP000663870"/>
    </source>
</evidence>
<keyword evidence="2" id="KW-0472">Membrane</keyword>
<evidence type="ECO:0000313" key="3">
    <source>
        <dbReference type="EMBL" id="CAF1562385.1"/>
    </source>
</evidence>
<feature type="region of interest" description="Disordered" evidence="1">
    <location>
        <begin position="56"/>
        <end position="80"/>
    </location>
</feature>
<keyword evidence="6" id="KW-1185">Reference proteome</keyword>
<feature type="compositionally biased region" description="Polar residues" evidence="1">
    <location>
        <begin position="68"/>
        <end position="78"/>
    </location>
</feature>
<feature type="compositionally biased region" description="Basic residues" evidence="1">
    <location>
        <begin position="57"/>
        <end position="66"/>
    </location>
</feature>
<sequence length="140" mass="16266">MEWYTILALISLILLIILLGVIFACMLSGQRCTISIQKRTPNQELTRIELEKEQKQQKKLSSKIKRAFNSSSKPQQPLTPVEDVKTVELTLKLGDDQKNTEQITKNNESSVNLVPIIRSTQAERDERQKRREELRKKYNL</sequence>
<reference evidence="3" key="1">
    <citation type="submission" date="2021-02" db="EMBL/GenBank/DDBJ databases">
        <authorList>
            <person name="Nowell W R."/>
        </authorList>
    </citation>
    <scope>NUCLEOTIDE SEQUENCE</scope>
</reference>
<comment type="caution">
    <text evidence="3">The sequence shown here is derived from an EMBL/GenBank/DDBJ whole genome shotgun (WGS) entry which is preliminary data.</text>
</comment>
<keyword evidence="2" id="KW-0812">Transmembrane</keyword>
<dbReference type="Proteomes" id="UP000663870">
    <property type="component" value="Unassembled WGS sequence"/>
</dbReference>
<keyword evidence="2" id="KW-1133">Transmembrane helix</keyword>
<evidence type="ECO:0000313" key="5">
    <source>
        <dbReference type="Proteomes" id="UP000663854"/>
    </source>
</evidence>
<protein>
    <submittedName>
        <fullName evidence="3">Uncharacterized protein</fullName>
    </submittedName>
</protein>
<dbReference type="Proteomes" id="UP000663854">
    <property type="component" value="Unassembled WGS sequence"/>
</dbReference>
<feature type="transmembrane region" description="Helical" evidence="2">
    <location>
        <begin position="6"/>
        <end position="29"/>
    </location>
</feature>
<dbReference type="EMBL" id="CAJNOL010017185">
    <property type="protein sequence ID" value="CAF1677608.1"/>
    <property type="molecule type" value="Genomic_DNA"/>
</dbReference>
<feature type="compositionally biased region" description="Basic and acidic residues" evidence="1">
    <location>
        <begin position="121"/>
        <end position="140"/>
    </location>
</feature>